<dbReference type="InterPro" id="IPR052759">
    <property type="entry name" value="Metalloprotease_M4"/>
</dbReference>
<dbReference type="RefSeq" id="WP_052110002.1">
    <property type="nucleotide sequence ID" value="NZ_AVPJ01000013.1"/>
</dbReference>
<keyword evidence="4 8" id="KW-0378">Hydrolase</keyword>
<dbReference type="Gene3D" id="3.10.170.10">
    <property type="match status" value="1"/>
</dbReference>
<dbReference type="EC" id="3.4.24.-" evidence="8"/>
<comment type="caution">
    <text evidence="12">The sequence shown here is derived from an EMBL/GenBank/DDBJ whole genome shotgun (WGS) entry which is preliminary data.</text>
</comment>
<keyword evidence="5 8" id="KW-0862">Zinc</keyword>
<keyword evidence="6 8" id="KW-0482">Metalloprotease</keyword>
<dbReference type="PANTHER" id="PTHR43579:SF1">
    <property type="entry name" value="NEUTRAL METALLOPROTEINASE"/>
    <property type="match status" value="1"/>
</dbReference>
<comment type="similarity">
    <text evidence="1 8">Belongs to the peptidase M4 family.</text>
</comment>
<evidence type="ECO:0000256" key="7">
    <source>
        <dbReference type="PIRSR" id="PIRSR623612-1"/>
    </source>
</evidence>
<dbReference type="InterPro" id="IPR001570">
    <property type="entry name" value="Peptidase_M4_C_domain"/>
</dbReference>
<dbReference type="Pfam" id="PF02868">
    <property type="entry name" value="Peptidase_M4_C"/>
    <property type="match status" value="1"/>
</dbReference>
<dbReference type="AlphaFoldDB" id="A0A0A0J226"/>
<organism evidence="12 13">
    <name type="scientific">Knoellia sinensis KCTC 19936</name>
    <dbReference type="NCBI Taxonomy" id="1385520"/>
    <lineage>
        <taxon>Bacteria</taxon>
        <taxon>Bacillati</taxon>
        <taxon>Actinomycetota</taxon>
        <taxon>Actinomycetes</taxon>
        <taxon>Micrococcales</taxon>
        <taxon>Intrasporangiaceae</taxon>
        <taxon>Knoellia</taxon>
    </lineage>
</organism>
<dbReference type="Proteomes" id="UP000030002">
    <property type="component" value="Unassembled WGS sequence"/>
</dbReference>
<evidence type="ECO:0000313" key="13">
    <source>
        <dbReference type="Proteomes" id="UP000030002"/>
    </source>
</evidence>
<keyword evidence="2 8" id="KW-0645">Protease</keyword>
<sequence length="503" mass="53983">MTTPITPSTPTSEPQRPSSSTPVWCGIVPPYVLEALATSGDPHLEERARETLRLDQLRYERHGREHSLRDGGAVVSRRANRSTTEEPNRIVHDAENTTRLPGTRVRAEGDPATDDTAVNEAYDGLGATWDLWHTAYDRNSLDDRGLGLLATVHYGRNYDNAFWDGSQMVFGDGDGEVLLGFTRSLDVIGHELAHGVTQYTSGLVYQDQAGALNEHISDVFGILVKQRALGQTAEQSDWIIGAELLGPTVQGVGLRSMKEPGTAYDDPRLGQDPQPGHMRDFVVTDGDNGGVHINSGIPNRAFHLVATTLGGNAWERPGAIWYAVITGDIRADCDFATFAALTEAAAVTLHGEGSAEAEAVRAAWREVGVTEGAESAPGSPPVPGAPSPTPTPSPSPSPSPTPAPDPGRVTEPREVQLRRTGGFAGLVRERTVVLDQLPEIDALAWRSLLVGPEPRLQEFAGGPMQPDRFSYGVSCAAPPIDLTIPEPALPDTVRDLFDRTLGT</sequence>
<dbReference type="Pfam" id="PF01447">
    <property type="entry name" value="Peptidase_M4"/>
    <property type="match status" value="1"/>
</dbReference>
<protein>
    <recommendedName>
        <fullName evidence="8">Neutral metalloproteinase</fullName>
        <ecNumber evidence="8">3.4.24.-</ecNumber>
    </recommendedName>
</protein>
<evidence type="ECO:0000313" key="12">
    <source>
        <dbReference type="EMBL" id="KGN31153.1"/>
    </source>
</evidence>
<feature type="domain" description="Peptidase M4 C-terminal" evidence="11">
    <location>
        <begin position="201"/>
        <end position="369"/>
    </location>
</feature>
<evidence type="ECO:0000256" key="1">
    <source>
        <dbReference type="ARBA" id="ARBA00009388"/>
    </source>
</evidence>
<evidence type="ECO:0000259" key="10">
    <source>
        <dbReference type="Pfam" id="PF01447"/>
    </source>
</evidence>
<dbReference type="MEROPS" id="M04.023"/>
<feature type="domain" description="Peptidase M4" evidence="10">
    <location>
        <begin position="90"/>
        <end position="198"/>
    </location>
</feature>
<feature type="active site" evidence="7">
    <location>
        <position position="191"/>
    </location>
</feature>
<dbReference type="GO" id="GO:0004222">
    <property type="term" value="F:metalloendopeptidase activity"/>
    <property type="evidence" value="ECO:0007669"/>
    <property type="project" value="UniProtKB-UniRule"/>
</dbReference>
<evidence type="ECO:0000256" key="5">
    <source>
        <dbReference type="ARBA" id="ARBA00022833"/>
    </source>
</evidence>
<keyword evidence="13" id="KW-1185">Reference proteome</keyword>
<keyword evidence="3" id="KW-0479">Metal-binding</keyword>
<comment type="cofactor">
    <cofactor evidence="8">
        <name>Zn(2+)</name>
        <dbReference type="ChEBI" id="CHEBI:29105"/>
    </cofactor>
</comment>
<dbReference type="SUPFAM" id="SSF55486">
    <property type="entry name" value="Metalloproteases ('zincins'), catalytic domain"/>
    <property type="match status" value="1"/>
</dbReference>
<comment type="subcellular location">
    <subcellularLocation>
        <location evidence="8">Secreted</location>
    </subcellularLocation>
</comment>
<accession>A0A0A0J226</accession>
<name>A0A0A0J226_9MICO</name>
<dbReference type="Gene3D" id="1.10.390.10">
    <property type="entry name" value="Neutral Protease Domain 2"/>
    <property type="match status" value="1"/>
</dbReference>
<dbReference type="Pfam" id="PF20242">
    <property type="entry name" value="Emfourin"/>
    <property type="match status" value="1"/>
</dbReference>
<gene>
    <name evidence="12" type="ORF">N802_04785</name>
</gene>
<evidence type="ECO:0000256" key="2">
    <source>
        <dbReference type="ARBA" id="ARBA00022670"/>
    </source>
</evidence>
<feature type="compositionally biased region" description="Pro residues" evidence="9">
    <location>
        <begin position="378"/>
        <end position="405"/>
    </location>
</feature>
<dbReference type="GO" id="GO:0005576">
    <property type="term" value="C:extracellular region"/>
    <property type="evidence" value="ECO:0007669"/>
    <property type="project" value="UniProtKB-SubCell"/>
</dbReference>
<feature type="compositionally biased region" description="Low complexity" evidence="9">
    <location>
        <begin position="1"/>
        <end position="14"/>
    </location>
</feature>
<dbReference type="PRINTS" id="PR00730">
    <property type="entry name" value="THERMOLYSIN"/>
</dbReference>
<keyword evidence="8" id="KW-0964">Secreted</keyword>
<evidence type="ECO:0000259" key="11">
    <source>
        <dbReference type="Pfam" id="PF02868"/>
    </source>
</evidence>
<feature type="region of interest" description="Disordered" evidence="9">
    <location>
        <begin position="1"/>
        <end position="22"/>
    </location>
</feature>
<evidence type="ECO:0000256" key="8">
    <source>
        <dbReference type="RuleBase" id="RU366073"/>
    </source>
</evidence>
<evidence type="ECO:0000256" key="6">
    <source>
        <dbReference type="ARBA" id="ARBA00023049"/>
    </source>
</evidence>
<dbReference type="InterPro" id="IPR049457">
    <property type="entry name" value="Emfourin"/>
</dbReference>
<dbReference type="InterPro" id="IPR023612">
    <property type="entry name" value="Peptidase_M4"/>
</dbReference>
<dbReference type="GO" id="GO:0006508">
    <property type="term" value="P:proteolysis"/>
    <property type="evidence" value="ECO:0007669"/>
    <property type="project" value="UniProtKB-KW"/>
</dbReference>
<reference evidence="12 13" key="1">
    <citation type="submission" date="2013-08" db="EMBL/GenBank/DDBJ databases">
        <title>The genome sequence of Knoellia sinensis.</title>
        <authorList>
            <person name="Zhu W."/>
            <person name="Wang G."/>
        </authorList>
    </citation>
    <scope>NUCLEOTIDE SEQUENCE [LARGE SCALE GENOMIC DNA]</scope>
    <source>
        <strain evidence="12 13">KCTC 19936</strain>
    </source>
</reference>
<dbReference type="eggNOG" id="COG3227">
    <property type="taxonomic scope" value="Bacteria"/>
</dbReference>
<evidence type="ECO:0000256" key="9">
    <source>
        <dbReference type="SAM" id="MobiDB-lite"/>
    </source>
</evidence>
<dbReference type="EMBL" id="AVPJ01000013">
    <property type="protein sequence ID" value="KGN31153.1"/>
    <property type="molecule type" value="Genomic_DNA"/>
</dbReference>
<feature type="region of interest" description="Disordered" evidence="9">
    <location>
        <begin position="369"/>
        <end position="410"/>
    </location>
</feature>
<dbReference type="InterPro" id="IPR013856">
    <property type="entry name" value="Peptidase_M4_domain"/>
</dbReference>
<dbReference type="CDD" id="cd09597">
    <property type="entry name" value="M4_TLP"/>
    <property type="match status" value="1"/>
</dbReference>
<dbReference type="OrthoDB" id="291295at2"/>
<feature type="region of interest" description="Disordered" evidence="9">
    <location>
        <begin position="63"/>
        <end position="87"/>
    </location>
</feature>
<dbReference type="InterPro" id="IPR027268">
    <property type="entry name" value="Peptidase_M4/M1_CTD_sf"/>
</dbReference>
<proteinExistence type="inferred from homology"/>
<dbReference type="GO" id="GO:0046872">
    <property type="term" value="F:metal ion binding"/>
    <property type="evidence" value="ECO:0007669"/>
    <property type="project" value="UniProtKB-UniRule"/>
</dbReference>
<comment type="function">
    <text evidence="8">Extracellular zinc metalloprotease.</text>
</comment>
<evidence type="ECO:0000256" key="3">
    <source>
        <dbReference type="ARBA" id="ARBA00022723"/>
    </source>
</evidence>
<dbReference type="PANTHER" id="PTHR43579">
    <property type="match status" value="1"/>
</dbReference>
<feature type="active site" description="Proton donor" evidence="7">
    <location>
        <position position="292"/>
    </location>
</feature>
<dbReference type="STRING" id="1385520.N802_04785"/>
<evidence type="ECO:0000256" key="4">
    <source>
        <dbReference type="ARBA" id="ARBA00022801"/>
    </source>
</evidence>